<dbReference type="InterPro" id="IPR043472">
    <property type="entry name" value="Macro_dom-like"/>
</dbReference>
<feature type="domain" description="Macro" evidence="10">
    <location>
        <begin position="471"/>
        <end position="657"/>
    </location>
</feature>
<dbReference type="PROSITE" id="PS50918">
    <property type="entry name" value="WWE"/>
    <property type="match status" value="1"/>
</dbReference>
<feature type="domain" description="Macro" evidence="10">
    <location>
        <begin position="692"/>
        <end position="877"/>
    </location>
</feature>
<dbReference type="Gene3D" id="3.90.228.10">
    <property type="match status" value="1"/>
</dbReference>
<dbReference type="CDD" id="cd02907">
    <property type="entry name" value="Macro_Af1521_BAL-like"/>
    <property type="match status" value="1"/>
</dbReference>
<dbReference type="Pfam" id="PF01661">
    <property type="entry name" value="Macro"/>
    <property type="match status" value="2"/>
</dbReference>
<dbReference type="InterPro" id="IPR000504">
    <property type="entry name" value="RRM_dom"/>
</dbReference>
<dbReference type="Pfam" id="PF00644">
    <property type="entry name" value="PARP"/>
    <property type="match status" value="1"/>
</dbReference>
<evidence type="ECO:0000256" key="2">
    <source>
        <dbReference type="ARBA" id="ARBA00022676"/>
    </source>
</evidence>
<sequence>MYPELLYTQHQYPYSPMQVQGHNQSDLQKYNQNPGPGFPQYPLQGGPMFYVDQRYYNSVAQRVLAHGNHKIDDIELEVKQYIPPKPRQMYENKIFITGMNPETTTDCLSNFLEAKTSTSPLEIIYGEEEGTALVTFEEKPDIQKLIMACKKRALEKHFLSVSRVPVTNCIKVSGLKDTTSKDTIEFYFENTKRSGGGDIEKIEMKKDDNTCLVYFSDVSESVEVKKYISTILRQATVNTVWDIDAQQNVIMYSLSDDEGVKGAHILKDAIVETPISLKEEALFLLQSQKWQKAKWEIENRAPGLIKIMAEVNKNQILIYTMFKFAGEVREKMEDFLHENTIYEKQMSSPSGKMRFLLQYQKVNIDKIAKELKEHQVSIIMDSVKIRIKGTDQGLKQAMAKIDDIAEMVKQKTHLIKKLSLAKYLLTDAGQESIKRVEKAKMCVIESEPCYSSCSQDNETEVIEKIDKSDYQDLALCVTSDGQRIIARKGDITELDVDVLVNAANSDLQHDGGLAKAIVQKGGMSIQDECNDFIRRNHDSLYEGEIYCSAPGNLKCKVIAHAVGPIWKGGNQNEDELLREAVFKSLEESEERGHKSIAIPALCSGVFGYPVSQATKVITESVRDFFRDYQPVYIKDVFLCDVNEVNVEQFAKGLIEAFGKENVQIQKRVKSLSAWTTPSDKKGAGLSSNSSSESTKPHTKFCKINIRIVKGQIARQKVDVIVNTTEKDLNLKVGAVSSTLLKIGGKSLQDECSAKYPNGIIPGEIAETSGGSLQCSKVLHGSLPNWDDGGKALDVLRTFMKNCLIKTDQSGLASVAFPALGTGNLNFPKDVVAKEMFQCVIDFSSNQPSSSVTEVKFVLYDKDFQTVQAFEDEERRRQSEAEGGEIGSHNTRKGRKFSTELSLEQKQHDRLSNKAHGGHGSHGNQQGTHNGGQIAVGKLQLKVYQGDITKARADVIVNSTNSEFDLTKEDKTKAWKDKITKILEKSDKLNVKSVAFPALGTGLGTKIEDVADSLFDAMIEFQNSSFQSLKEVHMVIFQSQMMNSFIDQIKTCVNTKGKKSRGIIATIGSWLGFTSDDKTNETQTVEKRKEGGYTPDKQLQNVQEPVCVKLKIYANDKKTLDSAKEMIEDECENLKKTKVFEEKIIKEFSKEQEQSVFEICKAYGVEVKLEKRIGRLRLTGFVQDISCAYDNVIEIIRQAEKEKQTKQQANLYAEFVKWYFIEETEDGSQLEEYPNSINLKLEIAYKNQEKDVRFCDVEGREYTVDLNKLIEYPTDNPKDQVTVVRKDLVKDESFEPPATWKSMQDSENLMVEDLSPWSSEFQTVIKNFQQQAGQVNIVKCQRIQNLALYRQYVAKKKSIDAENPPTVVNEKMLWHSTAGKDVDSINAYGFNRSSSDSQVKTYGNGVHFAVNASKSFDTNHPLPDPGTGHRHIYQCKVLTGEFAQGQQGMKVPPNKPSTSGAASHILYDSVVDNVNSPGIFVIFNDTQAYPEYHIIFR</sequence>
<keyword evidence="2 6" id="KW-0328">Glycosyltransferase</keyword>
<feature type="domain" description="WWE" evidence="8">
    <location>
        <begin position="1203"/>
        <end position="1284"/>
    </location>
</feature>
<name>A0ABQ9FXA8_TEGGR</name>
<evidence type="ECO:0000259" key="9">
    <source>
        <dbReference type="PROSITE" id="PS51059"/>
    </source>
</evidence>
<evidence type="ECO:0000256" key="4">
    <source>
        <dbReference type="ARBA" id="ARBA00023027"/>
    </source>
</evidence>
<feature type="region of interest" description="Disordered" evidence="7">
    <location>
        <begin position="911"/>
        <end position="930"/>
    </location>
</feature>
<dbReference type="SUPFAM" id="SSF54928">
    <property type="entry name" value="RNA-binding domain, RBD"/>
    <property type="match status" value="1"/>
</dbReference>
<dbReference type="SMART" id="SM00360">
    <property type="entry name" value="RRM"/>
    <property type="match status" value="2"/>
</dbReference>
<dbReference type="PANTHER" id="PTHR14453">
    <property type="entry name" value="PARP/ZINC FINGER CCCH TYPE DOMAIN CONTAINING PROTEIN"/>
    <property type="match status" value="1"/>
</dbReference>
<dbReference type="SUPFAM" id="SSF117839">
    <property type="entry name" value="WWE domain"/>
    <property type="match status" value="1"/>
</dbReference>
<evidence type="ECO:0000256" key="5">
    <source>
        <dbReference type="ARBA" id="ARBA00023242"/>
    </source>
</evidence>
<dbReference type="InterPro" id="IPR012677">
    <property type="entry name" value="Nucleotide-bd_a/b_plait_sf"/>
</dbReference>
<evidence type="ECO:0000256" key="6">
    <source>
        <dbReference type="RuleBase" id="RU362114"/>
    </source>
</evidence>
<dbReference type="EMBL" id="JARBDR010000141">
    <property type="protein sequence ID" value="KAJ8320637.1"/>
    <property type="molecule type" value="Genomic_DNA"/>
</dbReference>
<keyword evidence="4 6" id="KW-0520">NAD</keyword>
<evidence type="ECO:0000259" key="10">
    <source>
        <dbReference type="PROSITE" id="PS51154"/>
    </source>
</evidence>
<dbReference type="CDD" id="cd12547">
    <property type="entry name" value="RRM1_2_PAR10"/>
    <property type="match status" value="1"/>
</dbReference>
<evidence type="ECO:0000256" key="7">
    <source>
        <dbReference type="SAM" id="MobiDB-lite"/>
    </source>
</evidence>
<evidence type="ECO:0000256" key="1">
    <source>
        <dbReference type="ARBA" id="ARBA00004123"/>
    </source>
</evidence>
<accession>A0ABQ9FXA8</accession>
<dbReference type="InterPro" id="IPR004170">
    <property type="entry name" value="WWE_dom"/>
</dbReference>
<evidence type="ECO:0000313" key="11">
    <source>
        <dbReference type="EMBL" id="KAJ8320637.1"/>
    </source>
</evidence>
<keyword evidence="12" id="KW-1185">Reference proteome</keyword>
<dbReference type="SUPFAM" id="SSF52949">
    <property type="entry name" value="Macro domain-like"/>
    <property type="match status" value="3"/>
</dbReference>
<dbReference type="Gene3D" id="3.40.220.10">
    <property type="entry name" value="Leucine Aminopeptidase, subunit E, domain 1"/>
    <property type="match status" value="4"/>
</dbReference>
<dbReference type="InterPro" id="IPR012317">
    <property type="entry name" value="Poly(ADP-ribose)pol_cat_dom"/>
</dbReference>
<dbReference type="InterPro" id="IPR035979">
    <property type="entry name" value="RBD_domain_sf"/>
</dbReference>
<feature type="compositionally biased region" description="Low complexity" evidence="7">
    <location>
        <begin position="921"/>
        <end position="930"/>
    </location>
</feature>
<keyword evidence="5" id="KW-0539">Nucleus</keyword>
<feature type="region of interest" description="Disordered" evidence="7">
    <location>
        <begin position="870"/>
        <end position="904"/>
    </location>
</feature>
<reference evidence="11 12" key="1">
    <citation type="submission" date="2022-12" db="EMBL/GenBank/DDBJ databases">
        <title>Chromosome-level genome of Tegillarca granosa.</title>
        <authorList>
            <person name="Kim J."/>
        </authorList>
    </citation>
    <scope>NUCLEOTIDE SEQUENCE [LARGE SCALE GENOMIC DNA]</scope>
    <source>
        <strain evidence="11">Teg-2019</strain>
        <tissue evidence="11">Adductor muscle</tissue>
    </source>
</reference>
<dbReference type="Gene3D" id="3.30.720.50">
    <property type="match status" value="1"/>
</dbReference>
<dbReference type="Gene3D" id="3.30.70.330">
    <property type="match status" value="1"/>
</dbReference>
<feature type="region of interest" description="Disordered" evidence="7">
    <location>
        <begin position="675"/>
        <end position="696"/>
    </location>
</feature>
<dbReference type="Pfam" id="PF23085">
    <property type="entry name" value="RRM_PARP14_3"/>
    <property type="match status" value="1"/>
</dbReference>
<protein>
    <recommendedName>
        <fullName evidence="6">Poly [ADP-ribose] polymerase</fullName>
        <shortName evidence="6">PARP</shortName>
        <ecNumber evidence="6">2.4.2.-</ecNumber>
    </recommendedName>
</protein>
<feature type="domain" description="PARP catalytic" evidence="9">
    <location>
        <begin position="1295"/>
        <end position="1496"/>
    </location>
</feature>
<dbReference type="SUPFAM" id="SSF56399">
    <property type="entry name" value="ADP-ribosylation"/>
    <property type="match status" value="1"/>
</dbReference>
<comment type="caution">
    <text evidence="11">The sequence shown here is derived from an EMBL/GenBank/DDBJ whole genome shotgun (WGS) entry which is preliminary data.</text>
</comment>
<evidence type="ECO:0000256" key="3">
    <source>
        <dbReference type="ARBA" id="ARBA00022679"/>
    </source>
</evidence>
<dbReference type="InterPro" id="IPR034464">
    <property type="entry name" value="PAR10_RRM1_2"/>
</dbReference>
<comment type="subcellular location">
    <subcellularLocation>
        <location evidence="1">Nucleus</location>
    </subcellularLocation>
</comment>
<dbReference type="PANTHER" id="PTHR14453:SF67">
    <property type="entry name" value="POLY [ADP-RIBOSE] POLYMERASE"/>
    <property type="match status" value="1"/>
</dbReference>
<dbReference type="InterPro" id="IPR052056">
    <property type="entry name" value="Mono-ARTD/PARP"/>
</dbReference>
<dbReference type="InterPro" id="IPR037197">
    <property type="entry name" value="WWE_dom_sf"/>
</dbReference>
<dbReference type="PROSITE" id="PS51059">
    <property type="entry name" value="PARP_CATALYTIC"/>
    <property type="match status" value="1"/>
</dbReference>
<gene>
    <name evidence="11" type="ORF">KUTeg_002224</name>
</gene>
<proteinExistence type="predicted"/>
<organism evidence="11 12">
    <name type="scientific">Tegillarca granosa</name>
    <name type="common">Malaysian cockle</name>
    <name type="synonym">Anadara granosa</name>
    <dbReference type="NCBI Taxonomy" id="220873"/>
    <lineage>
        <taxon>Eukaryota</taxon>
        <taxon>Metazoa</taxon>
        <taxon>Spiralia</taxon>
        <taxon>Lophotrochozoa</taxon>
        <taxon>Mollusca</taxon>
        <taxon>Bivalvia</taxon>
        <taxon>Autobranchia</taxon>
        <taxon>Pteriomorphia</taxon>
        <taxon>Arcoida</taxon>
        <taxon>Arcoidea</taxon>
        <taxon>Arcidae</taxon>
        <taxon>Tegillarca</taxon>
    </lineage>
</organism>
<evidence type="ECO:0000259" key="8">
    <source>
        <dbReference type="PROSITE" id="PS50918"/>
    </source>
</evidence>
<dbReference type="SMART" id="SM00506">
    <property type="entry name" value="A1pp"/>
    <property type="match status" value="2"/>
</dbReference>
<keyword evidence="3 6" id="KW-0808">Transferase</keyword>
<dbReference type="Proteomes" id="UP001217089">
    <property type="component" value="Unassembled WGS sequence"/>
</dbReference>
<evidence type="ECO:0000313" key="12">
    <source>
        <dbReference type="Proteomes" id="UP001217089"/>
    </source>
</evidence>
<dbReference type="InterPro" id="IPR002589">
    <property type="entry name" value="Macro_dom"/>
</dbReference>
<dbReference type="PROSITE" id="PS51154">
    <property type="entry name" value="MACRO"/>
    <property type="match status" value="2"/>
</dbReference>
<dbReference type="EC" id="2.4.2.-" evidence="6"/>